<dbReference type="AlphaFoldDB" id="A0A8X6NJH8"/>
<protein>
    <submittedName>
        <fullName evidence="2">Uncharacterized protein</fullName>
    </submittedName>
</protein>
<reference evidence="2" key="1">
    <citation type="submission" date="2020-08" db="EMBL/GenBank/DDBJ databases">
        <title>Multicomponent nature underlies the extraordinary mechanical properties of spider dragline silk.</title>
        <authorList>
            <person name="Kono N."/>
            <person name="Nakamura H."/>
            <person name="Mori M."/>
            <person name="Yoshida Y."/>
            <person name="Ohtoshi R."/>
            <person name="Malay A.D."/>
            <person name="Moran D.A.P."/>
            <person name="Tomita M."/>
            <person name="Numata K."/>
            <person name="Arakawa K."/>
        </authorList>
    </citation>
    <scope>NUCLEOTIDE SEQUENCE</scope>
</reference>
<keyword evidence="1" id="KW-0175">Coiled coil</keyword>
<dbReference type="Proteomes" id="UP000887013">
    <property type="component" value="Unassembled WGS sequence"/>
</dbReference>
<feature type="non-terminal residue" evidence="2">
    <location>
        <position position="1"/>
    </location>
</feature>
<sequence length="338" mass="39630">SHFIDPVSVININNIKDLENDHQEGNDVAAVKQSVNIEVSDTMINCTAEQIKPSTFSFNKIPVLSHHIEDINRSSMHVLEKPSSVEIEVLETIHVQLERTKDNVKMQVTRDEFSEVNNDINETENSISTLTQDLNRLKLRLEEASDRSKWKLKTIDENLAVFTLKWGFWLYKCIVFIYIDCKNPCKLNINFEPCRKNPDEFTTLGYKFFQYLVNDKVLHFPLYSKKMIEKLTEYSNIAEKVEILMRDVFHVSVSDTYTLSENFNPLKFCVEILNENRMSKFLMTFYVNLHTYPLEKIVPEIKHLKFKDITKEVEIAVRNVEPGEDYIWNMVKLATDFK</sequence>
<evidence type="ECO:0000256" key="1">
    <source>
        <dbReference type="SAM" id="Coils"/>
    </source>
</evidence>
<comment type="caution">
    <text evidence="2">The sequence shown here is derived from an EMBL/GenBank/DDBJ whole genome shotgun (WGS) entry which is preliminary data.</text>
</comment>
<organism evidence="2 3">
    <name type="scientific">Nephila pilipes</name>
    <name type="common">Giant wood spider</name>
    <name type="synonym">Nephila maculata</name>
    <dbReference type="NCBI Taxonomy" id="299642"/>
    <lineage>
        <taxon>Eukaryota</taxon>
        <taxon>Metazoa</taxon>
        <taxon>Ecdysozoa</taxon>
        <taxon>Arthropoda</taxon>
        <taxon>Chelicerata</taxon>
        <taxon>Arachnida</taxon>
        <taxon>Araneae</taxon>
        <taxon>Araneomorphae</taxon>
        <taxon>Entelegynae</taxon>
        <taxon>Araneoidea</taxon>
        <taxon>Nephilidae</taxon>
        <taxon>Nephila</taxon>
    </lineage>
</organism>
<name>A0A8X6NJH8_NEPPI</name>
<accession>A0A8X6NJH8</accession>
<gene>
    <name evidence="2" type="primary">AVEN_43632_1</name>
    <name evidence="2" type="ORF">NPIL_606671</name>
</gene>
<dbReference type="EMBL" id="BMAW01058423">
    <property type="protein sequence ID" value="GFT16261.1"/>
    <property type="molecule type" value="Genomic_DNA"/>
</dbReference>
<evidence type="ECO:0000313" key="2">
    <source>
        <dbReference type="EMBL" id="GFT16261.1"/>
    </source>
</evidence>
<feature type="coiled-coil region" evidence="1">
    <location>
        <begin position="106"/>
        <end position="147"/>
    </location>
</feature>
<dbReference type="OrthoDB" id="6437009at2759"/>
<proteinExistence type="predicted"/>
<evidence type="ECO:0000313" key="3">
    <source>
        <dbReference type="Proteomes" id="UP000887013"/>
    </source>
</evidence>
<keyword evidence="3" id="KW-1185">Reference proteome</keyword>